<name>C9L4V0_BLAHA</name>
<evidence type="ECO:0000256" key="2">
    <source>
        <dbReference type="SAM" id="Coils"/>
    </source>
</evidence>
<keyword evidence="2" id="KW-0175">Coiled coil</keyword>
<comment type="similarity">
    <text evidence="1">Belongs to the bacterial solute-binding protein 8 family.</text>
</comment>
<comment type="caution">
    <text evidence="5">The sequence shown here is derived from an EMBL/GenBank/DDBJ whole genome shotgun (WGS) entry which is preliminary data.</text>
</comment>
<dbReference type="RefSeq" id="WP_004221040.1">
    <property type="nucleotide sequence ID" value="NZ_CP022413.2"/>
</dbReference>
<feature type="region of interest" description="Disordered" evidence="3">
    <location>
        <begin position="27"/>
        <end position="53"/>
    </location>
</feature>
<sequence>MEQKTKKWLVAGILTVAVAIGVGTCYSNTSDKSDKEKKEAVKDEDNKNVKEAKGISQDEMPYYPLTIKTKGPDGKEYETVYEKQPEKVVAVYQGNVETMLALGLEDKIAAVAGIEQPVLEEYQESFSKLKNLEEFTPSKETITAEEPDMIFSWVSYFEESTLGEPQEWLDQNVNVYINTNTASEKDTLENEYKDIKNIGKIFQVEEKAEKLVKSMKDKIKKIRKKVEKMETKPSVLILEKGTDGFINYGADSLAGDMVNQIGGTLAQEESRVLTAEEVAEANPDVLFITYTPYLDDDEELIKEEKMDLFLQDDTFAEMKVVKSNRVIPVMLNEIFASGVRTADGVETLAEGILYNDLSI</sequence>
<gene>
    <name evidence="5" type="ORF">BLAHAN_04397</name>
</gene>
<evidence type="ECO:0000313" key="6">
    <source>
        <dbReference type="Proteomes" id="UP000003755"/>
    </source>
</evidence>
<dbReference type="HOGENOM" id="CLU_038034_7_0_9"/>
<dbReference type="Pfam" id="PF01497">
    <property type="entry name" value="Peripla_BP_2"/>
    <property type="match status" value="1"/>
</dbReference>
<evidence type="ECO:0000259" key="4">
    <source>
        <dbReference type="PROSITE" id="PS50983"/>
    </source>
</evidence>
<dbReference type="AlphaFoldDB" id="C9L4V0"/>
<accession>C9L4V0</accession>
<proteinExistence type="inferred from homology"/>
<dbReference type="KEGG" id="bhan:CGC63_02745"/>
<dbReference type="PANTHER" id="PTHR30535">
    <property type="entry name" value="VITAMIN B12-BINDING PROTEIN"/>
    <property type="match status" value="1"/>
</dbReference>
<protein>
    <submittedName>
        <fullName evidence="5">Periplasmic binding protein</fullName>
    </submittedName>
</protein>
<feature type="compositionally biased region" description="Basic and acidic residues" evidence="3">
    <location>
        <begin position="31"/>
        <end position="53"/>
    </location>
</feature>
<keyword evidence="6" id="KW-1185">Reference proteome</keyword>
<evidence type="ECO:0000313" key="5">
    <source>
        <dbReference type="EMBL" id="EEX22784.1"/>
    </source>
</evidence>
<feature type="coiled-coil region" evidence="2">
    <location>
        <begin position="178"/>
        <end position="232"/>
    </location>
</feature>
<reference evidence="5" key="1">
    <citation type="submission" date="2009-09" db="EMBL/GenBank/DDBJ databases">
        <authorList>
            <person name="Weinstock G."/>
            <person name="Sodergren E."/>
            <person name="Clifton S."/>
            <person name="Fulton L."/>
            <person name="Fulton B."/>
            <person name="Courtney L."/>
            <person name="Fronick C."/>
            <person name="Harrison M."/>
            <person name="Strong C."/>
            <person name="Farmer C."/>
            <person name="Delahaunty K."/>
            <person name="Markovic C."/>
            <person name="Hall O."/>
            <person name="Minx P."/>
            <person name="Tomlinson C."/>
            <person name="Mitreva M."/>
            <person name="Nelson J."/>
            <person name="Hou S."/>
            <person name="Wollam A."/>
            <person name="Pepin K.H."/>
            <person name="Johnson M."/>
            <person name="Bhonagiri V."/>
            <person name="Nash W.E."/>
            <person name="Warren W."/>
            <person name="Chinwalla A."/>
            <person name="Mardis E.R."/>
            <person name="Wilson R.K."/>
        </authorList>
    </citation>
    <scope>NUCLEOTIDE SEQUENCE [LARGE SCALE GENOMIC DNA]</scope>
    <source>
        <strain evidence="5">DSM 20583</strain>
    </source>
</reference>
<evidence type="ECO:0000256" key="3">
    <source>
        <dbReference type="SAM" id="MobiDB-lite"/>
    </source>
</evidence>
<dbReference type="SUPFAM" id="SSF53807">
    <property type="entry name" value="Helical backbone' metal receptor"/>
    <property type="match status" value="1"/>
</dbReference>
<dbReference type="InterPro" id="IPR002491">
    <property type="entry name" value="ABC_transptr_periplasmic_BD"/>
</dbReference>
<dbReference type="InterPro" id="IPR050902">
    <property type="entry name" value="ABC_Transporter_SBP"/>
</dbReference>
<dbReference type="eggNOG" id="COG0614">
    <property type="taxonomic scope" value="Bacteria"/>
</dbReference>
<feature type="domain" description="Fe/B12 periplasmic-binding" evidence="4">
    <location>
        <begin position="87"/>
        <end position="356"/>
    </location>
</feature>
<dbReference type="PROSITE" id="PS50983">
    <property type="entry name" value="FE_B12_PBP"/>
    <property type="match status" value="1"/>
</dbReference>
<dbReference type="Proteomes" id="UP000003755">
    <property type="component" value="Unassembled WGS sequence"/>
</dbReference>
<dbReference type="Gene3D" id="3.40.50.1980">
    <property type="entry name" value="Nitrogenase molybdenum iron protein domain"/>
    <property type="match status" value="2"/>
</dbReference>
<organism evidence="5 6">
    <name type="scientific">Blautia hansenii DSM 20583</name>
    <dbReference type="NCBI Taxonomy" id="537007"/>
    <lineage>
        <taxon>Bacteria</taxon>
        <taxon>Bacillati</taxon>
        <taxon>Bacillota</taxon>
        <taxon>Clostridia</taxon>
        <taxon>Lachnospirales</taxon>
        <taxon>Lachnospiraceae</taxon>
        <taxon>Blautia</taxon>
    </lineage>
</organism>
<dbReference type="STRING" id="537007.BLAHAN_04397"/>
<dbReference type="PANTHER" id="PTHR30535:SF7">
    <property type="entry name" value="IRON(III) DICITRATE-BINDING PROTEIN"/>
    <property type="match status" value="1"/>
</dbReference>
<dbReference type="EMBL" id="ABYU02000010">
    <property type="protein sequence ID" value="EEX22784.1"/>
    <property type="molecule type" value="Genomic_DNA"/>
</dbReference>
<evidence type="ECO:0000256" key="1">
    <source>
        <dbReference type="ARBA" id="ARBA00008814"/>
    </source>
</evidence>